<comment type="caution">
    <text evidence="2">The sequence shown here is derived from an EMBL/GenBank/DDBJ whole genome shotgun (WGS) entry which is preliminary data.</text>
</comment>
<feature type="compositionally biased region" description="Basic and acidic residues" evidence="1">
    <location>
        <begin position="7"/>
        <end position="17"/>
    </location>
</feature>
<organism evidence="2 3">
    <name type="scientific">Anisodus tanguticus</name>
    <dbReference type="NCBI Taxonomy" id="243964"/>
    <lineage>
        <taxon>Eukaryota</taxon>
        <taxon>Viridiplantae</taxon>
        <taxon>Streptophyta</taxon>
        <taxon>Embryophyta</taxon>
        <taxon>Tracheophyta</taxon>
        <taxon>Spermatophyta</taxon>
        <taxon>Magnoliopsida</taxon>
        <taxon>eudicotyledons</taxon>
        <taxon>Gunneridae</taxon>
        <taxon>Pentapetalae</taxon>
        <taxon>asterids</taxon>
        <taxon>lamiids</taxon>
        <taxon>Solanales</taxon>
        <taxon>Solanaceae</taxon>
        <taxon>Solanoideae</taxon>
        <taxon>Hyoscyameae</taxon>
        <taxon>Anisodus</taxon>
    </lineage>
</organism>
<sequence length="61" mass="7063">MRVPPDVVDKPTKEEKKPPRHSRRVASSVVAGELLARRPKDKLLKQRGWEDRPVQIIPKKD</sequence>
<keyword evidence="3" id="KW-1185">Reference proteome</keyword>
<gene>
    <name evidence="2" type="ORF">RND71_018514</name>
</gene>
<dbReference type="AlphaFoldDB" id="A0AAE1S5U0"/>
<evidence type="ECO:0000256" key="1">
    <source>
        <dbReference type="SAM" id="MobiDB-lite"/>
    </source>
</evidence>
<name>A0AAE1S5U0_9SOLA</name>
<reference evidence="2" key="1">
    <citation type="submission" date="2023-12" db="EMBL/GenBank/DDBJ databases">
        <title>Genome assembly of Anisodus tanguticus.</title>
        <authorList>
            <person name="Wang Y.-J."/>
        </authorList>
    </citation>
    <scope>NUCLEOTIDE SEQUENCE</scope>
    <source>
        <strain evidence="2">KB-2021</strain>
        <tissue evidence="2">Leaf</tissue>
    </source>
</reference>
<feature type="region of interest" description="Disordered" evidence="1">
    <location>
        <begin position="1"/>
        <end position="33"/>
    </location>
</feature>
<dbReference type="EMBL" id="JAVYJV010000009">
    <property type="protein sequence ID" value="KAK4363273.1"/>
    <property type="molecule type" value="Genomic_DNA"/>
</dbReference>
<protein>
    <submittedName>
        <fullName evidence="2">Uncharacterized protein</fullName>
    </submittedName>
</protein>
<proteinExistence type="predicted"/>
<evidence type="ECO:0000313" key="2">
    <source>
        <dbReference type="EMBL" id="KAK4363273.1"/>
    </source>
</evidence>
<evidence type="ECO:0000313" key="3">
    <source>
        <dbReference type="Proteomes" id="UP001291623"/>
    </source>
</evidence>
<dbReference type="Proteomes" id="UP001291623">
    <property type="component" value="Unassembled WGS sequence"/>
</dbReference>
<accession>A0AAE1S5U0</accession>